<name>H2CLB7_9LEPT</name>
<feature type="transmembrane region" description="Helical" evidence="3">
    <location>
        <begin position="656"/>
        <end position="679"/>
    </location>
</feature>
<gene>
    <name evidence="5" type="ORF">Lepil_4050</name>
</gene>
<dbReference type="STRING" id="183.GCA_002009735_04191"/>
<dbReference type="HOGENOM" id="CLU_230965_0_0_12"/>
<keyword evidence="3" id="KW-1133">Transmembrane helix</keyword>
<dbReference type="InterPro" id="IPR024408">
    <property type="entry name" value="Muramidase"/>
</dbReference>
<evidence type="ECO:0000313" key="5">
    <source>
        <dbReference type="EMBL" id="EHQ04714.1"/>
    </source>
</evidence>
<feature type="domain" description="N-acetylmuramidase" evidence="4">
    <location>
        <begin position="1986"/>
        <end position="2214"/>
    </location>
</feature>
<proteinExistence type="predicted"/>
<accession>H2CLB7</accession>
<organism evidence="5 6">
    <name type="scientific">Leptonema illini DSM 21528</name>
    <dbReference type="NCBI Taxonomy" id="929563"/>
    <lineage>
        <taxon>Bacteria</taxon>
        <taxon>Pseudomonadati</taxon>
        <taxon>Spirochaetota</taxon>
        <taxon>Spirochaetia</taxon>
        <taxon>Leptospirales</taxon>
        <taxon>Leptospiraceae</taxon>
        <taxon>Leptonema</taxon>
    </lineage>
</organism>
<reference evidence="5 6" key="1">
    <citation type="submission" date="2011-10" db="EMBL/GenBank/DDBJ databases">
        <title>The Improved High-Quality Draft genome of Leptonema illini DSM 21528.</title>
        <authorList>
            <consortium name="US DOE Joint Genome Institute (JGI-PGF)"/>
            <person name="Lucas S."/>
            <person name="Copeland A."/>
            <person name="Lapidus A."/>
            <person name="Glavina del Rio T."/>
            <person name="Dalin E."/>
            <person name="Tice H."/>
            <person name="Bruce D."/>
            <person name="Goodwin L."/>
            <person name="Pitluck S."/>
            <person name="Peters L."/>
            <person name="Mikhailova N."/>
            <person name="Held B."/>
            <person name="Kyrpides N."/>
            <person name="Mavromatis K."/>
            <person name="Ivanova N."/>
            <person name="Markowitz V."/>
            <person name="Cheng J.-F."/>
            <person name="Hugenholtz P."/>
            <person name="Woyke T."/>
            <person name="Wu D."/>
            <person name="Gronow S."/>
            <person name="Wellnitz S."/>
            <person name="Brambilla E.-M."/>
            <person name="Klenk H.-P."/>
            <person name="Eisen J.A."/>
        </authorList>
    </citation>
    <scope>NUCLEOTIDE SEQUENCE [LARGE SCALE GENOMIC DNA]</scope>
    <source>
        <strain evidence="5 6">DSM 21528</strain>
    </source>
</reference>
<dbReference type="Pfam" id="PF11860">
    <property type="entry name" value="Muramidase"/>
    <property type="match status" value="1"/>
</dbReference>
<evidence type="ECO:0000256" key="2">
    <source>
        <dbReference type="SAM" id="MobiDB-lite"/>
    </source>
</evidence>
<feature type="coiled-coil region" evidence="1">
    <location>
        <begin position="1186"/>
        <end position="1213"/>
    </location>
</feature>
<keyword evidence="3" id="KW-0472">Membrane</keyword>
<evidence type="ECO:0000259" key="4">
    <source>
        <dbReference type="Pfam" id="PF11860"/>
    </source>
</evidence>
<keyword evidence="1" id="KW-0175">Coiled coil</keyword>
<feature type="region of interest" description="Disordered" evidence="2">
    <location>
        <begin position="1942"/>
        <end position="1966"/>
    </location>
</feature>
<evidence type="ECO:0000256" key="1">
    <source>
        <dbReference type="SAM" id="Coils"/>
    </source>
</evidence>
<protein>
    <recommendedName>
        <fullName evidence="4">N-acetylmuramidase domain-containing protein</fullName>
    </recommendedName>
</protein>
<sequence>MNYRTYADDGNGFFEADYRKYLANVLEDDRYLDVNFYNVETDPPATDKDGRIVQTYHEFRQGMLLETEGALDSTEGALVASNLPAMFADGSFVNRLVSDRIRSDYDSIVLDQNTTDATDDSLVELRTVQRITFNRDASSAQQMIEAYHAHLANNYLDALSGLSDALRGLSRAASEVDATGSAEDRLKDQLAKAQSGNYASLRTSFETARTAALTLSADSGDESQLEKRGEIDGLEEAVSKAEDQFGASARRKHLKVLGQTLFVEQIFTPIAEKFVNARLAYDALTTEAGVLQDAYSAAISQYTRHLDDMSAWWRRLESAQGDAQRRLAVKDYAETPYLFSASMSEEARLDALKDYATDAREEYRRAGLLLEQANAQLKTAGFNVQIDTNMEKFDRVLGALDNVDPAVSAAVKVPLTDDERKELAELRDLVYRQYNFLSIEEAKAARDSDIDPDDIARLAELENREIYEQYGELIAARADYIKHTMRMIRLQKARTLVQAEIQRLEMETAERKQKFDQSLADNFGDFSTFADEVEREKATNARNVVYQRLAAQYEAGVGNYFGELSAWYWKSGDWLRSIGEQSITQPPRPTGSQLALAEAARNYTSGIPGSDITALAEWLSQKSGAVFASFTGFSSIYFTFFMAVGYRDIKMFERNIVYSIWFPILSSTSGVAAFNPYAYALNQQARINIQKASAEYQLALYAALIAGYNAVQAGTKPTGQIAEVVKQQKAYEESKAKLEYFTKIPDIQTLKERLQKYGKMQKDPDPELAVALYSLTEEDLRYLVELEEDGKITSVDSNGSDQELTEKEKTELYNAKASQEEVEYTDSFNRKYDRDRIVTYLDAGYAGFYRDGGLYRNASLPGEYTRIRIADHDGTVRYAYALLDEDVEDKAVYHAGDILRSLVDHGNILRNDRVQEYLAAGQAQTAGNDWSFILAERDRTMKDLFDEAADKSDAEGGREYAGYTMIYGDYEANQQAVFDLELQQRVNVQKKEWDLREQELLDRRQEWESRVAAMLKAGKRSWTDAEDRYLTEWRDWEREFDRKIEDGNKEWDERIAKHMADREQWEVDLKKKASEAASEAALTEVLGGFNTQLQTLASNAGISMTPINLNDAVEKAKSQIIANLPTELEQLANINESIERFNTNLSLSEMWGTDTQSALAGLATDFRNEMGNFQKQMVVYGNAKILEQYQKLMSDLLEQIERQNKAIEQQTEMAALGAGFVKSGNTFIKQSKLVSTAIGMVEAYQWYDGKAALDGYLSSIGAGYGGRIILNEEGNPEEQSRDSVMADLPAFLETADAVEVESFFGVQKLILQKAFEKIMGTGTAAERKNSKDKKVIGDLAWWIGKPAGSSEFVSQVEQAAPHLGAEEQKKLGMGENVTGLDVLKYLSDPGFGELGEGGNRPSGIYLGFYNKLDLVSRYVDGKDSERMERIQGSVDPISATINQFNPVTMLATAVQNVQIATQVHGTGAGYMWEAQVLGAYKGMANTLGTAVAAAFSWTGVGIAIGAAIIASGNAIQVDTKTGKRDAVMNDRAAVGTAIGLASMYAGNLTSGANVGAADRLLAAAVNTSASSIGAGFSYNDHGNITGWTLSGSNGDAFWQNMGTGALSAGISEGFIQGFNVNNAYAKDIISSVSSTGVNTFAEYYKYNQGYQNNYAAMANPDIGNASAFWNLAVTMGGRASRDSSATNTTSGDWSWDNAMSGFAEGFLGEFTGWVGLGSALANKTGQVYSMVSGLFGMARRKEEEDGLSASADDIKGGGLGAGWGPDGASERELSARKLIAEGRIIVDDKGYLRDSKGRYVNEYGEENLTVGTLPSKTQAPGISGAQPRTQAEMDRIIYRSINGYSGSDLSAFNAPDTYVINGVTFIKKSNGTDQYYEAIVDGQRITYQMTPKEGVVMSVYEAGNDGIRSQRIPFADITGQFSPDGKVEQWFRSMVRGLVSGEVGQQKNPSLQPVGPGLSSGSLQEPDKEKVRALVIKRAEELGIDPDVAEAVFETESGNKFQINGRVVIRFEPHYWNGTQGKEYGHDAEKIENVELQWFKIEKRWRKGDGDGKAASAGPAFVYTGEHFRQYRRGVMRIDPKSGEKKLTAGPLLGKWDEWRPNNDVAFIRYHGSQAREYQVFEWARQQNEAAAIVSISMGAAQIMGYHAKGMGYGTPEAMFEKYSTDPLEQVEGFFKFVQYRGLVKALQNEDLVEFGYRYNGSKKYGPQNIAPKLKKKRKAKELY</sequence>
<evidence type="ECO:0000313" key="6">
    <source>
        <dbReference type="Proteomes" id="UP000005737"/>
    </source>
</evidence>
<keyword evidence="6" id="KW-1185">Reference proteome</keyword>
<dbReference type="Proteomes" id="UP000005737">
    <property type="component" value="Unassembled WGS sequence"/>
</dbReference>
<dbReference type="RefSeq" id="WP_002775652.1">
    <property type="nucleotide sequence ID" value="NZ_JH597774.1"/>
</dbReference>
<dbReference type="EMBL" id="JH597774">
    <property type="protein sequence ID" value="EHQ04714.1"/>
    <property type="molecule type" value="Genomic_DNA"/>
</dbReference>
<keyword evidence="3" id="KW-0812">Transmembrane</keyword>
<evidence type="ECO:0000256" key="3">
    <source>
        <dbReference type="SAM" id="Phobius"/>
    </source>
</evidence>
<feature type="transmembrane region" description="Helical" evidence="3">
    <location>
        <begin position="625"/>
        <end position="644"/>
    </location>
</feature>